<sequence length="52" mass="5952">TTGITPKRSHSSLTYIAGELLQNTFSSTVLVTLWMTCWNSLRMMEEKKERCA</sequence>
<feature type="non-terminal residue" evidence="1">
    <location>
        <position position="1"/>
    </location>
</feature>
<dbReference type="EMBL" id="AB930182">
    <property type="protein sequence ID" value="BAO79543.1"/>
    <property type="molecule type" value="Genomic_DNA"/>
</dbReference>
<name>A0A024FRH4_9CAUD</name>
<protein>
    <submittedName>
        <fullName evidence="1">Uncharacterized protein</fullName>
    </submittedName>
</protein>
<accession>A0A024FRH4</accession>
<keyword evidence="2" id="KW-1185">Reference proteome</keyword>
<organism evidence="1 2">
    <name type="scientific">Bacillus phage SPG24</name>
    <dbReference type="NCBI Taxonomy" id="1497851"/>
    <lineage>
        <taxon>Viruses</taxon>
        <taxon>Duplodnaviria</taxon>
        <taxon>Heunggongvirae</taxon>
        <taxon>Uroviricota</taxon>
        <taxon>Caudoviricetes</taxon>
        <taxon>Herelleviridae</taxon>
        <taxon>Bastillevirinae</taxon>
        <taxon>Nitunavirus</taxon>
        <taxon>Nitunavirus SPG24</taxon>
    </lineage>
</organism>
<proteinExistence type="predicted"/>
<evidence type="ECO:0000313" key="2">
    <source>
        <dbReference type="Proteomes" id="UP000214715"/>
    </source>
</evidence>
<evidence type="ECO:0000313" key="1">
    <source>
        <dbReference type="EMBL" id="BAO79543.1"/>
    </source>
</evidence>
<dbReference type="Proteomes" id="UP000214715">
    <property type="component" value="Genome"/>
</dbReference>
<reference evidence="1 2" key="1">
    <citation type="submission" date="2014-04" db="EMBL/GenBank/DDBJ databases">
        <title>Whole genome of SPG24 was analyzed in behalf of its correct identification and originality.</title>
        <authorList>
            <person name="Lee O.H."/>
        </authorList>
    </citation>
    <scope>NUCLEOTIDE SEQUENCE [LARGE SCALE GENOMIC DNA]</scope>
    <source>
        <strain evidence="1 2">SPG24</strain>
    </source>
</reference>